<dbReference type="RefSeq" id="WP_116495769.1">
    <property type="nucleotide sequence ID" value="NZ_QENZ01000003.1"/>
</dbReference>
<comment type="caution">
    <text evidence="4">The sequence shown here is derived from an EMBL/GenBank/DDBJ whole genome shotgun (WGS) entry which is preliminary data.</text>
</comment>
<evidence type="ECO:0000313" key="4">
    <source>
        <dbReference type="EMBL" id="PVX52227.1"/>
    </source>
</evidence>
<proteinExistence type="inferred from homology"/>
<organism evidence="4 5">
    <name type="scientific">Balneicella halophila</name>
    <dbReference type="NCBI Taxonomy" id="1537566"/>
    <lineage>
        <taxon>Bacteria</taxon>
        <taxon>Pseudomonadati</taxon>
        <taxon>Bacteroidota</taxon>
        <taxon>Bacteroidia</taxon>
        <taxon>Bacteroidales</taxon>
        <taxon>Balneicellaceae</taxon>
        <taxon>Balneicella</taxon>
    </lineage>
</organism>
<keyword evidence="1 2" id="KW-0378">Hydrolase</keyword>
<dbReference type="Gene3D" id="3.90.79.10">
    <property type="entry name" value="Nucleoside Triphosphate Pyrophosphohydrolase"/>
    <property type="match status" value="1"/>
</dbReference>
<dbReference type="Proteomes" id="UP000251835">
    <property type="component" value="Unassembled WGS sequence"/>
</dbReference>
<evidence type="ECO:0000313" key="5">
    <source>
        <dbReference type="Proteomes" id="UP000251835"/>
    </source>
</evidence>
<sequence>MTTFCYKYPRPAVTVDAVVFSLLPIPHTQVLLVQRKNSPFENQWALPGGFLDMNETVEEAVKRELQEETGLLVKNLKHFKVFSSLDRDPRARTISVAFVSTLTMEPLPLVAGDDAEDAQWFPIDKLPELAFDHKQIIEEAIKMYIDY</sequence>
<evidence type="ECO:0000256" key="1">
    <source>
        <dbReference type="ARBA" id="ARBA00022801"/>
    </source>
</evidence>
<dbReference type="PROSITE" id="PS51462">
    <property type="entry name" value="NUDIX"/>
    <property type="match status" value="1"/>
</dbReference>
<dbReference type="InterPro" id="IPR000086">
    <property type="entry name" value="NUDIX_hydrolase_dom"/>
</dbReference>
<reference evidence="4 5" key="1">
    <citation type="submission" date="2018-05" db="EMBL/GenBank/DDBJ databases">
        <title>Genomic Encyclopedia of Type Strains, Phase IV (KMG-IV): sequencing the most valuable type-strain genomes for metagenomic binning, comparative biology and taxonomic classification.</title>
        <authorList>
            <person name="Goeker M."/>
        </authorList>
    </citation>
    <scope>NUCLEOTIDE SEQUENCE [LARGE SCALE GENOMIC DNA]</scope>
    <source>
        <strain evidence="4 5">DSM 28579</strain>
    </source>
</reference>
<keyword evidence="5" id="KW-1185">Reference proteome</keyword>
<evidence type="ECO:0000256" key="2">
    <source>
        <dbReference type="RuleBase" id="RU003476"/>
    </source>
</evidence>
<dbReference type="PROSITE" id="PS00893">
    <property type="entry name" value="NUDIX_BOX"/>
    <property type="match status" value="1"/>
</dbReference>
<dbReference type="Pfam" id="PF00293">
    <property type="entry name" value="NUDIX"/>
    <property type="match status" value="1"/>
</dbReference>
<dbReference type="InterPro" id="IPR015797">
    <property type="entry name" value="NUDIX_hydrolase-like_dom_sf"/>
</dbReference>
<evidence type="ECO:0000259" key="3">
    <source>
        <dbReference type="PROSITE" id="PS51462"/>
    </source>
</evidence>
<comment type="similarity">
    <text evidence="2">Belongs to the Nudix hydrolase family.</text>
</comment>
<gene>
    <name evidence="4" type="ORF">C7377_0534</name>
</gene>
<accession>A0A7L4USL7</accession>
<dbReference type="PANTHER" id="PTHR43736">
    <property type="entry name" value="ADP-RIBOSE PYROPHOSPHATASE"/>
    <property type="match status" value="1"/>
</dbReference>
<protein>
    <submittedName>
        <fullName evidence="4">8-oxo-dGTP diphosphatase</fullName>
    </submittedName>
</protein>
<dbReference type="PANTHER" id="PTHR43736:SF4">
    <property type="entry name" value="SLR1690 PROTEIN"/>
    <property type="match status" value="1"/>
</dbReference>
<name>A0A7L4USL7_BALHA</name>
<dbReference type="EMBL" id="QENZ01000003">
    <property type="protein sequence ID" value="PVX52227.1"/>
    <property type="molecule type" value="Genomic_DNA"/>
</dbReference>
<dbReference type="AlphaFoldDB" id="A0A7L4USL7"/>
<dbReference type="InterPro" id="IPR020476">
    <property type="entry name" value="Nudix_hydrolase"/>
</dbReference>
<dbReference type="CDD" id="cd18873">
    <property type="entry name" value="NUDIX_NadM_like"/>
    <property type="match status" value="1"/>
</dbReference>
<dbReference type="InterPro" id="IPR020084">
    <property type="entry name" value="NUDIX_hydrolase_CS"/>
</dbReference>
<dbReference type="PRINTS" id="PR00502">
    <property type="entry name" value="NUDIXFAMILY"/>
</dbReference>
<dbReference type="OrthoDB" id="9786141at2"/>
<dbReference type="GO" id="GO:0016787">
    <property type="term" value="F:hydrolase activity"/>
    <property type="evidence" value="ECO:0007669"/>
    <property type="project" value="UniProtKB-KW"/>
</dbReference>
<dbReference type="SUPFAM" id="SSF55811">
    <property type="entry name" value="Nudix"/>
    <property type="match status" value="1"/>
</dbReference>
<feature type="domain" description="Nudix hydrolase" evidence="3">
    <location>
        <begin position="8"/>
        <end position="145"/>
    </location>
</feature>